<keyword evidence="4" id="KW-0804">Transcription</keyword>
<dbReference type="SMART" id="SM00448">
    <property type="entry name" value="REC"/>
    <property type="match status" value="1"/>
</dbReference>
<evidence type="ECO:0000256" key="5">
    <source>
        <dbReference type="PROSITE-ProRule" id="PRU00169"/>
    </source>
</evidence>
<keyword evidence="2" id="KW-0805">Transcription regulation</keyword>
<dbReference type="KEGG" id="ptx:ABW99_08965"/>
<evidence type="ECO:0000256" key="4">
    <source>
        <dbReference type="ARBA" id="ARBA00023163"/>
    </source>
</evidence>
<dbReference type="SUPFAM" id="SSF52172">
    <property type="entry name" value="CheY-like"/>
    <property type="match status" value="1"/>
</dbReference>
<proteinExistence type="predicted"/>
<dbReference type="PRINTS" id="PR00038">
    <property type="entry name" value="HTHLUXR"/>
</dbReference>
<dbReference type="CDD" id="cd06170">
    <property type="entry name" value="LuxR_C_like"/>
    <property type="match status" value="1"/>
</dbReference>
<feature type="domain" description="HTH luxR-type" evidence="6">
    <location>
        <begin position="152"/>
        <end position="217"/>
    </location>
</feature>
<dbReference type="Gene3D" id="3.40.50.2300">
    <property type="match status" value="1"/>
</dbReference>
<dbReference type="STRING" id="445709.ABW99_08965"/>
<protein>
    <submittedName>
        <fullName evidence="8">LuxR family transcriptional regulator</fullName>
    </submittedName>
</protein>
<dbReference type="PATRIC" id="fig|445709.3.peg.1918"/>
<dbReference type="Proteomes" id="UP000036700">
    <property type="component" value="Chromosome"/>
</dbReference>
<dbReference type="OrthoDB" id="9816469at2"/>
<name>A0A0G3EMV6_9BURK</name>
<evidence type="ECO:0000256" key="3">
    <source>
        <dbReference type="ARBA" id="ARBA00023125"/>
    </source>
</evidence>
<dbReference type="InterPro" id="IPR001789">
    <property type="entry name" value="Sig_transdc_resp-reg_receiver"/>
</dbReference>
<dbReference type="PROSITE" id="PS50043">
    <property type="entry name" value="HTH_LUXR_2"/>
    <property type="match status" value="1"/>
</dbReference>
<evidence type="ECO:0000256" key="1">
    <source>
        <dbReference type="ARBA" id="ARBA00022553"/>
    </source>
</evidence>
<dbReference type="CDD" id="cd17535">
    <property type="entry name" value="REC_NarL-like"/>
    <property type="match status" value="1"/>
</dbReference>
<dbReference type="PROSITE" id="PS50110">
    <property type="entry name" value="RESPONSE_REGULATORY"/>
    <property type="match status" value="1"/>
</dbReference>
<keyword evidence="9" id="KW-1185">Reference proteome</keyword>
<dbReference type="GO" id="GO:0006355">
    <property type="term" value="P:regulation of DNA-templated transcription"/>
    <property type="evidence" value="ECO:0007669"/>
    <property type="project" value="InterPro"/>
</dbReference>
<organism evidence="8 9">
    <name type="scientific">Pandoraea thiooxydans</name>
    <dbReference type="NCBI Taxonomy" id="445709"/>
    <lineage>
        <taxon>Bacteria</taxon>
        <taxon>Pseudomonadati</taxon>
        <taxon>Pseudomonadota</taxon>
        <taxon>Betaproteobacteria</taxon>
        <taxon>Burkholderiales</taxon>
        <taxon>Burkholderiaceae</taxon>
        <taxon>Pandoraea</taxon>
    </lineage>
</organism>
<dbReference type="Pfam" id="PF00072">
    <property type="entry name" value="Response_reg"/>
    <property type="match status" value="1"/>
</dbReference>
<dbReference type="GO" id="GO:0000160">
    <property type="term" value="P:phosphorelay signal transduction system"/>
    <property type="evidence" value="ECO:0007669"/>
    <property type="project" value="InterPro"/>
</dbReference>
<sequence>MTRLPALIDLLLVDDHPLVRDGLRLRLDAIAGLRVIGEAGNLTDALRLIEQTQPHLVLTDISMKGGSGIALTQAIHQRYPSTRVLVLSMHDNREYAAQARAAGAHGYVLKDSPATQIVEAIYTIMGGGTFFAVDMSAPTPAGAMHGLSEQFAAREIEKLTRREHEILRHLANGLSNKQIASLHGLSVRTVETHRMSIKRKLDIDGQAELIKFAVEFFSQS</sequence>
<dbReference type="PANTHER" id="PTHR43214:SF41">
    <property type="entry name" value="NITRATE_NITRITE RESPONSE REGULATOR PROTEIN NARP"/>
    <property type="match status" value="1"/>
</dbReference>
<dbReference type="AlphaFoldDB" id="A0A0G3EMV6"/>
<evidence type="ECO:0000259" key="7">
    <source>
        <dbReference type="PROSITE" id="PS50110"/>
    </source>
</evidence>
<dbReference type="InterPro" id="IPR000792">
    <property type="entry name" value="Tscrpt_reg_LuxR_C"/>
</dbReference>
<dbReference type="InterPro" id="IPR016032">
    <property type="entry name" value="Sig_transdc_resp-reg_C-effctor"/>
</dbReference>
<dbReference type="SMART" id="SM00421">
    <property type="entry name" value="HTH_LUXR"/>
    <property type="match status" value="1"/>
</dbReference>
<evidence type="ECO:0000313" key="9">
    <source>
        <dbReference type="Proteomes" id="UP000036700"/>
    </source>
</evidence>
<dbReference type="RefSeq" id="WP_047214145.1">
    <property type="nucleotide sequence ID" value="NZ_CP011568.3"/>
</dbReference>
<dbReference type="SUPFAM" id="SSF46894">
    <property type="entry name" value="C-terminal effector domain of the bipartite response regulators"/>
    <property type="match status" value="1"/>
</dbReference>
<keyword evidence="3" id="KW-0238">DNA-binding</keyword>
<evidence type="ECO:0000313" key="8">
    <source>
        <dbReference type="EMBL" id="AKJ68325.1"/>
    </source>
</evidence>
<keyword evidence="1 5" id="KW-0597">Phosphoprotein</keyword>
<feature type="domain" description="Response regulatory" evidence="7">
    <location>
        <begin position="9"/>
        <end position="125"/>
    </location>
</feature>
<dbReference type="Pfam" id="PF00196">
    <property type="entry name" value="GerE"/>
    <property type="match status" value="1"/>
</dbReference>
<dbReference type="EMBL" id="CP011568">
    <property type="protein sequence ID" value="AKJ68325.1"/>
    <property type="molecule type" value="Genomic_DNA"/>
</dbReference>
<dbReference type="PANTHER" id="PTHR43214">
    <property type="entry name" value="TWO-COMPONENT RESPONSE REGULATOR"/>
    <property type="match status" value="1"/>
</dbReference>
<feature type="modified residue" description="4-aspartylphosphate" evidence="5">
    <location>
        <position position="60"/>
    </location>
</feature>
<dbReference type="InterPro" id="IPR011006">
    <property type="entry name" value="CheY-like_superfamily"/>
</dbReference>
<dbReference type="GO" id="GO:0003677">
    <property type="term" value="F:DNA binding"/>
    <property type="evidence" value="ECO:0007669"/>
    <property type="project" value="UniProtKB-KW"/>
</dbReference>
<accession>A0A0G3EMV6</accession>
<gene>
    <name evidence="8" type="ORF">ABW99_08965</name>
</gene>
<dbReference type="InterPro" id="IPR058245">
    <property type="entry name" value="NreC/VraR/RcsB-like_REC"/>
</dbReference>
<dbReference type="InterPro" id="IPR039420">
    <property type="entry name" value="WalR-like"/>
</dbReference>
<reference evidence="9" key="1">
    <citation type="submission" date="2015-06" db="EMBL/GenBank/DDBJ databases">
        <authorList>
            <person name="Lim Y.L."/>
            <person name="Ee R."/>
            <person name="Yong D."/>
            <person name="How K.Y."/>
            <person name="Yin W.F."/>
            <person name="Chan K.G."/>
        </authorList>
    </citation>
    <scope>NUCLEOTIDE SEQUENCE [LARGE SCALE GENOMIC DNA]</scope>
    <source>
        <strain evidence="9">DSM 25325</strain>
    </source>
</reference>
<evidence type="ECO:0000256" key="2">
    <source>
        <dbReference type="ARBA" id="ARBA00023015"/>
    </source>
</evidence>
<evidence type="ECO:0000259" key="6">
    <source>
        <dbReference type="PROSITE" id="PS50043"/>
    </source>
</evidence>